<accession>A0ABQ1PXA2</accession>
<dbReference type="NCBIfam" id="TIGR01537">
    <property type="entry name" value="portal_HK97"/>
    <property type="match status" value="1"/>
</dbReference>
<sequence>MGLRDILSSLLPGYNEFDLRAVNIDLGTEVHYKRLAINTCINLIASTLVRAHFRTFEKGKEVKKQNHYLFNVQPNQNQNSSAFFHELVSKLVYENECLVVQQDGYLYIADTFNVNPFAFKENIYTDITINEFPMWKTFKESEVFYFRLNNESIESVINSLYADYGKLISSSINHYKRSNAMRAKVKLKGRSSQTNKDQKNREEMFNKQLKDFMTAEGAAVYPYQEGQELEEFNNLSNSGRTSRDIRAIIDDVFDFVSMGFHIPKGLLKGDLADVEGQTDNLIMFCVAPIAELIQDEVNRKYYGEEDYLNRTYLKVDTTLIKYTDPVKIADALDKFLSSGTHSVNDNKRMINEEPIEEEWADEHFVTKNYQEVQEYMEENKTKQKKGRSVSDTK</sequence>
<reference evidence="2" key="1">
    <citation type="journal article" date="2019" name="Int. J. Syst. Evol. Microbiol.">
        <title>The Global Catalogue of Microorganisms (GCM) 10K type strain sequencing project: providing services to taxonomists for standard genome sequencing and annotation.</title>
        <authorList>
            <consortium name="The Broad Institute Genomics Platform"/>
            <consortium name="The Broad Institute Genome Sequencing Center for Infectious Disease"/>
            <person name="Wu L."/>
            <person name="Ma J."/>
        </authorList>
    </citation>
    <scope>NUCLEOTIDE SEQUENCE [LARGE SCALE GENOMIC DNA]</scope>
    <source>
        <strain evidence="2">CGMCC 1.15353</strain>
    </source>
</reference>
<comment type="caution">
    <text evidence="1">The sequence shown here is derived from an EMBL/GenBank/DDBJ whole genome shotgun (WGS) entry which is preliminary data.</text>
</comment>
<keyword evidence="2" id="KW-1185">Reference proteome</keyword>
<name>A0ABQ1PXA2_9BACI</name>
<organism evidence="1 2">
    <name type="scientific">Pontibacillus salipaludis</name>
    <dbReference type="NCBI Taxonomy" id="1697394"/>
    <lineage>
        <taxon>Bacteria</taxon>
        <taxon>Bacillati</taxon>
        <taxon>Bacillota</taxon>
        <taxon>Bacilli</taxon>
        <taxon>Bacillales</taxon>
        <taxon>Bacillaceae</taxon>
        <taxon>Pontibacillus</taxon>
    </lineage>
</organism>
<evidence type="ECO:0000313" key="1">
    <source>
        <dbReference type="EMBL" id="GGD05359.1"/>
    </source>
</evidence>
<dbReference type="RefSeq" id="WP_188651624.1">
    <property type="nucleotide sequence ID" value="NZ_BMIN01000003.1"/>
</dbReference>
<protein>
    <submittedName>
        <fullName evidence="1">Phage portal protein</fullName>
    </submittedName>
</protein>
<dbReference type="Proteomes" id="UP000642571">
    <property type="component" value="Unassembled WGS sequence"/>
</dbReference>
<gene>
    <name evidence="1" type="ORF">GCM10011389_11080</name>
</gene>
<evidence type="ECO:0000313" key="2">
    <source>
        <dbReference type="Proteomes" id="UP000642571"/>
    </source>
</evidence>
<proteinExistence type="predicted"/>
<dbReference type="InterPro" id="IPR006944">
    <property type="entry name" value="Phage/GTA_portal"/>
</dbReference>
<dbReference type="EMBL" id="BMIN01000003">
    <property type="protein sequence ID" value="GGD05359.1"/>
    <property type="molecule type" value="Genomic_DNA"/>
</dbReference>
<dbReference type="InterPro" id="IPR006427">
    <property type="entry name" value="Portal_HK97"/>
</dbReference>
<dbReference type="Pfam" id="PF04860">
    <property type="entry name" value="Phage_portal"/>
    <property type="match status" value="1"/>
</dbReference>